<dbReference type="Pfam" id="PF10077">
    <property type="entry name" value="DUF2314"/>
    <property type="match status" value="1"/>
</dbReference>
<reference evidence="3" key="1">
    <citation type="submission" date="2021-02" db="EMBL/GenBank/DDBJ databases">
        <title>Genome-Resolved Metagenomics of a Microbial Community Performing Photosynthetic Biological Nutrient Removal.</title>
        <authorList>
            <person name="Mcdaniel E.A."/>
        </authorList>
    </citation>
    <scope>NUCLEOTIDE SEQUENCE</scope>
    <source>
        <strain evidence="3">UWPOB_OBS1</strain>
    </source>
</reference>
<dbReference type="Proteomes" id="UP000664277">
    <property type="component" value="Unassembled WGS sequence"/>
</dbReference>
<comment type="caution">
    <text evidence="3">The sequence shown here is derived from an EMBL/GenBank/DDBJ whole genome shotgun (WGS) entry which is preliminary data.</text>
</comment>
<feature type="compositionally biased region" description="Polar residues" evidence="1">
    <location>
        <begin position="1"/>
        <end position="10"/>
    </location>
</feature>
<dbReference type="InterPro" id="IPR018756">
    <property type="entry name" value="DUF2314"/>
</dbReference>
<organism evidence="3 4">
    <name type="scientific">Candidatus Obscuribacter phosphatis</name>
    <dbReference type="NCBI Taxonomy" id="1906157"/>
    <lineage>
        <taxon>Bacteria</taxon>
        <taxon>Bacillati</taxon>
        <taxon>Candidatus Melainabacteria</taxon>
        <taxon>Candidatus Obscuribacterales</taxon>
        <taxon>Candidatus Obscuribacteraceae</taxon>
        <taxon>Candidatus Obscuribacter</taxon>
    </lineage>
</organism>
<evidence type="ECO:0000313" key="3">
    <source>
        <dbReference type="EMBL" id="MBN8660373.1"/>
    </source>
</evidence>
<name>A0A8J7TMV2_9BACT</name>
<sequence length="200" mass="22128">MNPISGQRKGSLQEFRHDQAQGREQIRPVYAEPCHSQSSASLVHISKKCLVFSLAAGLTILNISACQNQSSTVKTDKPAPQGTTYAASEDLELKKARIDALEHFEEFRQAFKNKKPGEKFAVKAAFKDGDQEVHKWLIVDQMDNLDIVGHFASGDPQGTLQAGQQATARVTFIDDWSYIDKDGGEHGGYGLAVLRKRQKN</sequence>
<accession>A0A8J7TMV2</accession>
<gene>
    <name evidence="3" type="ORF">J0M35_08435</name>
</gene>
<feature type="domain" description="DUF2314" evidence="2">
    <location>
        <begin position="91"/>
        <end position="197"/>
    </location>
</feature>
<protein>
    <submittedName>
        <fullName evidence="3">DUF2314 domain-containing protein</fullName>
    </submittedName>
</protein>
<dbReference type="AlphaFoldDB" id="A0A8J7TMV2"/>
<evidence type="ECO:0000259" key="2">
    <source>
        <dbReference type="Pfam" id="PF10077"/>
    </source>
</evidence>
<proteinExistence type="predicted"/>
<evidence type="ECO:0000313" key="4">
    <source>
        <dbReference type="Proteomes" id="UP000664277"/>
    </source>
</evidence>
<evidence type="ECO:0000256" key="1">
    <source>
        <dbReference type="SAM" id="MobiDB-lite"/>
    </source>
</evidence>
<feature type="region of interest" description="Disordered" evidence="1">
    <location>
        <begin position="1"/>
        <end position="20"/>
    </location>
</feature>
<dbReference type="EMBL" id="JAFLCK010000009">
    <property type="protein sequence ID" value="MBN8660373.1"/>
    <property type="molecule type" value="Genomic_DNA"/>
</dbReference>